<dbReference type="OrthoDB" id="9816309at2"/>
<feature type="domain" description="CheR-type methyltransferase" evidence="6">
    <location>
        <begin position="12"/>
        <end position="313"/>
    </location>
</feature>
<name>A0A4Q1SDZ9_9BACT</name>
<dbReference type="GO" id="GO:0032259">
    <property type="term" value="P:methylation"/>
    <property type="evidence" value="ECO:0007669"/>
    <property type="project" value="UniProtKB-KW"/>
</dbReference>
<accession>A0A4Q1SDZ9</accession>
<protein>
    <recommendedName>
        <fullName evidence="2">protein-glutamate O-methyltransferase</fullName>
        <ecNumber evidence="2">2.1.1.80</ecNumber>
    </recommendedName>
</protein>
<dbReference type="EC" id="2.1.1.80" evidence="2"/>
<keyword evidence="4 7" id="KW-0808">Transferase</keyword>
<dbReference type="PANTHER" id="PTHR24422:SF19">
    <property type="entry name" value="CHEMOTAXIS PROTEIN METHYLTRANSFERASE"/>
    <property type="match status" value="1"/>
</dbReference>
<dbReference type="PANTHER" id="PTHR24422">
    <property type="entry name" value="CHEMOTAXIS PROTEIN METHYLTRANSFERASE"/>
    <property type="match status" value="1"/>
</dbReference>
<evidence type="ECO:0000259" key="6">
    <source>
        <dbReference type="PROSITE" id="PS50123"/>
    </source>
</evidence>
<reference evidence="7 8" key="1">
    <citation type="journal article" date="2016" name="Int. J. Syst. Evol. Microbiol.">
        <title>Acidipila dinghuensis sp. nov., an acidobacterium isolated from forest soil.</title>
        <authorList>
            <person name="Jiang Y.W."/>
            <person name="Wang J."/>
            <person name="Chen M.H."/>
            <person name="Lv Y.Y."/>
            <person name="Qiu L.H."/>
        </authorList>
    </citation>
    <scope>NUCLEOTIDE SEQUENCE [LARGE SCALE GENOMIC DNA]</scope>
    <source>
        <strain evidence="7 8">DHOF10</strain>
    </source>
</reference>
<evidence type="ECO:0000256" key="1">
    <source>
        <dbReference type="ARBA" id="ARBA00001541"/>
    </source>
</evidence>
<dbReference type="SUPFAM" id="SSF53335">
    <property type="entry name" value="S-adenosyl-L-methionine-dependent methyltransferases"/>
    <property type="match status" value="1"/>
</dbReference>
<evidence type="ECO:0000256" key="4">
    <source>
        <dbReference type="ARBA" id="ARBA00022679"/>
    </source>
</evidence>
<dbReference type="EMBL" id="SDMK01000002">
    <property type="protein sequence ID" value="RXS95138.1"/>
    <property type="molecule type" value="Genomic_DNA"/>
</dbReference>
<dbReference type="AlphaFoldDB" id="A0A4Q1SDZ9"/>
<dbReference type="InterPro" id="IPR026024">
    <property type="entry name" value="Chemotaxis_MeTrfase_CheR"/>
</dbReference>
<dbReference type="Gene3D" id="3.40.50.150">
    <property type="entry name" value="Vaccinia Virus protein VP39"/>
    <property type="match status" value="1"/>
</dbReference>
<dbReference type="SUPFAM" id="SSF47757">
    <property type="entry name" value="Chemotaxis receptor methyltransferase CheR, N-terminal domain"/>
    <property type="match status" value="1"/>
</dbReference>
<dbReference type="InterPro" id="IPR000780">
    <property type="entry name" value="CheR_MeTrfase"/>
</dbReference>
<dbReference type="InterPro" id="IPR029063">
    <property type="entry name" value="SAM-dependent_MTases_sf"/>
</dbReference>
<dbReference type="Proteomes" id="UP000290253">
    <property type="component" value="Unassembled WGS sequence"/>
</dbReference>
<dbReference type="PRINTS" id="PR00996">
    <property type="entry name" value="CHERMTFRASE"/>
</dbReference>
<dbReference type="InterPro" id="IPR022641">
    <property type="entry name" value="CheR_N"/>
</dbReference>
<dbReference type="SMART" id="SM00138">
    <property type="entry name" value="MeTrc"/>
    <property type="match status" value="1"/>
</dbReference>
<dbReference type="Pfam" id="PF01739">
    <property type="entry name" value="CheR"/>
    <property type="match status" value="1"/>
</dbReference>
<dbReference type="Gene3D" id="1.10.155.10">
    <property type="entry name" value="Chemotaxis receptor methyltransferase CheR, N-terminal domain"/>
    <property type="match status" value="1"/>
</dbReference>
<keyword evidence="8" id="KW-1185">Reference proteome</keyword>
<evidence type="ECO:0000313" key="7">
    <source>
        <dbReference type="EMBL" id="RXS95138.1"/>
    </source>
</evidence>
<evidence type="ECO:0000313" key="8">
    <source>
        <dbReference type="Proteomes" id="UP000290253"/>
    </source>
</evidence>
<evidence type="ECO:0000256" key="5">
    <source>
        <dbReference type="ARBA" id="ARBA00022691"/>
    </source>
</evidence>
<keyword evidence="5" id="KW-0949">S-adenosyl-L-methionine</keyword>
<dbReference type="InterPro" id="IPR050903">
    <property type="entry name" value="Bact_Chemotaxis_MeTrfase"/>
</dbReference>
<dbReference type="InterPro" id="IPR036804">
    <property type="entry name" value="CheR_N_sf"/>
</dbReference>
<organism evidence="7 8">
    <name type="scientific">Silvibacterium dinghuense</name>
    <dbReference type="NCBI Taxonomy" id="1560006"/>
    <lineage>
        <taxon>Bacteria</taxon>
        <taxon>Pseudomonadati</taxon>
        <taxon>Acidobacteriota</taxon>
        <taxon>Terriglobia</taxon>
        <taxon>Terriglobales</taxon>
        <taxon>Acidobacteriaceae</taxon>
        <taxon>Silvibacterium</taxon>
    </lineage>
</organism>
<comment type="caution">
    <text evidence="7">The sequence shown here is derived from an EMBL/GenBank/DDBJ whole genome shotgun (WGS) entry which is preliminary data.</text>
</comment>
<dbReference type="GO" id="GO:0008983">
    <property type="term" value="F:protein-glutamate O-methyltransferase activity"/>
    <property type="evidence" value="ECO:0007669"/>
    <property type="project" value="UniProtKB-EC"/>
</dbReference>
<dbReference type="Pfam" id="PF03705">
    <property type="entry name" value="CheR_N"/>
    <property type="match status" value="1"/>
</dbReference>
<comment type="catalytic activity">
    <reaction evidence="1">
        <text>L-glutamyl-[protein] + S-adenosyl-L-methionine = [protein]-L-glutamate 5-O-methyl ester + S-adenosyl-L-homocysteine</text>
        <dbReference type="Rhea" id="RHEA:24452"/>
        <dbReference type="Rhea" id="RHEA-COMP:10208"/>
        <dbReference type="Rhea" id="RHEA-COMP:10311"/>
        <dbReference type="ChEBI" id="CHEBI:29973"/>
        <dbReference type="ChEBI" id="CHEBI:57856"/>
        <dbReference type="ChEBI" id="CHEBI:59789"/>
        <dbReference type="ChEBI" id="CHEBI:82795"/>
        <dbReference type="EC" id="2.1.1.80"/>
    </reaction>
</comment>
<dbReference type="PIRSF" id="PIRSF000410">
    <property type="entry name" value="CheR"/>
    <property type="match status" value="1"/>
</dbReference>
<keyword evidence="3 7" id="KW-0489">Methyltransferase</keyword>
<sequence>MAVCSTFLCRRNEGSMLTMDQRDFKRFRELIHHQTGIWLRDGKNVMLASRLTRRLRHHGLSSFSEYYDYLERSGDALEIGELINCVTTNKTSFFREMHHFEFLHDVLVPERTKAARNGQSKSIRIWSAACSTGEEPYSIAMSLCEALSGGDSVGRLTGDTSATTEYAAAIASWKLEIVASDIDTTVLDKASRGVYRDDLLDGVPAALLKRYFLRGKGEMAGYVKIRPDIRKLLHFERINLMDKPWPLSGRFHVIFFRNALIYFNQQTQDVFLRRMLQLLEPRGYLILGHSEHVPWLHDQIHPLNHTIFQLRERPE</sequence>
<dbReference type="PROSITE" id="PS50123">
    <property type="entry name" value="CHER"/>
    <property type="match status" value="1"/>
</dbReference>
<evidence type="ECO:0000256" key="2">
    <source>
        <dbReference type="ARBA" id="ARBA00012534"/>
    </source>
</evidence>
<evidence type="ECO:0000256" key="3">
    <source>
        <dbReference type="ARBA" id="ARBA00022603"/>
    </source>
</evidence>
<gene>
    <name evidence="7" type="ORF">ESZ00_11040</name>
</gene>
<proteinExistence type="predicted"/>
<dbReference type="InterPro" id="IPR022642">
    <property type="entry name" value="CheR_C"/>
</dbReference>